<dbReference type="PANTHER" id="PTHR31649:SF1">
    <property type="entry name" value="FARNESOIC ACID O-METHYL TRANSFERASE DOMAIN-CONTAINING PROTEIN"/>
    <property type="match status" value="1"/>
</dbReference>
<proteinExistence type="predicted"/>
<accession>A0A1J1HWI1</accession>
<dbReference type="Pfam" id="PF11901">
    <property type="entry name" value="DM9"/>
    <property type="match status" value="1"/>
</dbReference>
<evidence type="ECO:0000256" key="1">
    <source>
        <dbReference type="SAM" id="Coils"/>
    </source>
</evidence>
<keyword evidence="1" id="KW-0175">Coiled coil</keyword>
<dbReference type="EMBL" id="CVRI01000020">
    <property type="protein sequence ID" value="CRK90878.1"/>
    <property type="molecule type" value="Genomic_DNA"/>
</dbReference>
<reference evidence="2 3" key="1">
    <citation type="submission" date="2015-04" db="EMBL/GenBank/DDBJ databases">
        <authorList>
            <person name="Syromyatnikov M.Y."/>
            <person name="Popov V.N."/>
        </authorList>
    </citation>
    <scope>NUCLEOTIDE SEQUENCE [LARGE SCALE GENOMIC DNA]</scope>
</reference>
<name>A0A1J1HWI1_9DIPT</name>
<dbReference type="PANTHER" id="PTHR31649">
    <property type="entry name" value="AGAP009604-PA"/>
    <property type="match status" value="1"/>
</dbReference>
<organism evidence="2 3">
    <name type="scientific">Clunio marinus</name>
    <dbReference type="NCBI Taxonomy" id="568069"/>
    <lineage>
        <taxon>Eukaryota</taxon>
        <taxon>Metazoa</taxon>
        <taxon>Ecdysozoa</taxon>
        <taxon>Arthropoda</taxon>
        <taxon>Hexapoda</taxon>
        <taxon>Insecta</taxon>
        <taxon>Pterygota</taxon>
        <taxon>Neoptera</taxon>
        <taxon>Endopterygota</taxon>
        <taxon>Diptera</taxon>
        <taxon>Nematocera</taxon>
        <taxon>Chironomoidea</taxon>
        <taxon>Chironomidae</taxon>
        <taxon>Clunio</taxon>
    </lineage>
</organism>
<dbReference type="OrthoDB" id="2142040at2759"/>
<feature type="coiled-coil region" evidence="1">
    <location>
        <begin position="195"/>
        <end position="250"/>
    </location>
</feature>
<dbReference type="SUPFAM" id="SSF57997">
    <property type="entry name" value="Tropomyosin"/>
    <property type="match status" value="1"/>
</dbReference>
<dbReference type="Proteomes" id="UP000183832">
    <property type="component" value="Unassembled WGS sequence"/>
</dbReference>
<dbReference type="InterPro" id="IPR006616">
    <property type="entry name" value="DM9_repeat"/>
</dbReference>
<protein>
    <submittedName>
        <fullName evidence="2">CLUMA_CG004568, isoform A</fullName>
    </submittedName>
</protein>
<sequence length="550" mass="62144">MDQFLKWKRPTSFDEVEGHGIVAGAEENGNKVYVGRVIDRDGNYVPAKIIPSLKSGFYAYNNAEESSDEVEFLDNADDYHWVRADGKKIPDAAIVNGYQIGRALYNGNIVVGRVDPDTKELVGSYDGITFNLPSYDVLIYKAKGVVYEAIQKASNVSTTRQSSVTTSKTSSKIVTGIYEDSRFEQNNYFNLVNKVRSLEMEKLSYQKDKQSYEQRIEFEQRKVSELSNQLKKLKIENARFSRDRESFDEKSTEEQRRFTELEIQNQELSINNGYLLKKCNSLEEAIRYEKLLLESINGRFSNSQASNKTLLTKIGDYEETMKIQQEKIFELESEIMISTSNSEALLKRVADYEETVKYLRLQIETILKKLEVSNADNEFLVQKLAMLTNSLRAYQIQIEGLTIKLQSSKTVIANAHAELSRANAQVSKYQAALSSCYVLNGKLMTKVSGMNSIAQHQSEVDYSLNLINYSKDMNFLKATTYGKTSTLLEMTGSDTFLVSDNAQPYTVTTPSADGQPYSQQYEEITPYGGTQAFQPFAAEVAVNGTGETEI</sequence>
<evidence type="ECO:0000313" key="2">
    <source>
        <dbReference type="EMBL" id="CRK90878.1"/>
    </source>
</evidence>
<gene>
    <name evidence="2" type="ORF">CLUMA_CG004568</name>
</gene>
<keyword evidence="3" id="KW-1185">Reference proteome</keyword>
<dbReference type="SMART" id="SM00696">
    <property type="entry name" value="DM9"/>
    <property type="match status" value="2"/>
</dbReference>
<evidence type="ECO:0000313" key="3">
    <source>
        <dbReference type="Proteomes" id="UP000183832"/>
    </source>
</evidence>
<dbReference type="AlphaFoldDB" id="A0A1J1HWI1"/>